<dbReference type="Proteomes" id="UP000549250">
    <property type="component" value="Unassembled WGS sequence"/>
</dbReference>
<reference evidence="1 2" key="1">
    <citation type="submission" date="2020-08" db="EMBL/GenBank/DDBJ databases">
        <title>Genomic Encyclopedia of Type Strains, Phase III (KMG-III): the genomes of soil and plant-associated and newly described type strains.</title>
        <authorList>
            <person name="Whitman W."/>
        </authorList>
    </citation>
    <scope>NUCLEOTIDE SEQUENCE [LARGE SCALE GENOMIC DNA]</scope>
    <source>
        <strain evidence="1 2">CECT 4462</strain>
    </source>
</reference>
<dbReference type="EMBL" id="JACHXI010000052">
    <property type="protein sequence ID" value="MBB3105476.1"/>
    <property type="molecule type" value="Genomic_DNA"/>
</dbReference>
<organism evidence="1 2">
    <name type="scientific">Azomonas macrocytogenes</name>
    <name type="common">Azotobacter macrocytogenes</name>
    <dbReference type="NCBI Taxonomy" id="69962"/>
    <lineage>
        <taxon>Bacteria</taxon>
        <taxon>Pseudomonadati</taxon>
        <taxon>Pseudomonadota</taxon>
        <taxon>Gammaproteobacteria</taxon>
        <taxon>Pseudomonadales</taxon>
        <taxon>Pseudomonadaceae</taxon>
        <taxon>Azomonas</taxon>
    </lineage>
</organism>
<accession>A0A839TAI9</accession>
<gene>
    <name evidence="1" type="ORF">FHR87_003919</name>
</gene>
<comment type="caution">
    <text evidence="1">The sequence shown here is derived from an EMBL/GenBank/DDBJ whole genome shotgun (WGS) entry which is preliminary data.</text>
</comment>
<protein>
    <submittedName>
        <fullName evidence="1">Uncharacterized protein</fullName>
    </submittedName>
</protein>
<keyword evidence="2" id="KW-1185">Reference proteome</keyword>
<proteinExistence type="predicted"/>
<dbReference type="AlphaFoldDB" id="A0A839TAI9"/>
<name>A0A839TAI9_AZOMA</name>
<sequence length="69" mass="7638">MREGAKSYANAEDALSVVPEFALRADVAMEGDALDSEFLVQIGNENVAFVSPLGWEHIKLTGEYRWPKP</sequence>
<evidence type="ECO:0000313" key="1">
    <source>
        <dbReference type="EMBL" id="MBB3105476.1"/>
    </source>
</evidence>
<evidence type="ECO:0000313" key="2">
    <source>
        <dbReference type="Proteomes" id="UP000549250"/>
    </source>
</evidence>